<name>A0A1I9YS65_9BURK</name>
<dbReference type="Gene3D" id="3.40.630.10">
    <property type="entry name" value="Zn peptidases"/>
    <property type="match status" value="1"/>
</dbReference>
<reference evidence="3" key="2">
    <citation type="submission" date="2021-06" db="EMBL/GenBank/DDBJ databases">
        <authorList>
            <person name="Rogers T.H."/>
            <person name="Ramsay J.P."/>
            <person name="Wang P."/>
            <person name="Terpolilli J."/>
        </authorList>
    </citation>
    <scope>NUCLEOTIDE SEQUENCE [LARGE SCALE GENOMIC DNA]</scope>
    <source>
        <strain evidence="3">WSM5005</strain>
    </source>
</reference>
<sequence>MAAAEEIWNLVEAKKEDFFALSDKVWATPELCYSEFKSVNEHLAMLERQGFRVVRNVAGIPTAVMGEAGEGGPIIAFLGEYDALPGLSQTAGLAEFSPIEKDGHGHGCGHNLLGAAALLAATAVKDYLAANSLSGRVRYYGCPAEEGGAGKAFMAREGAFDGVDAAITWHPAFFNMVWDSGSLATLGVDFSFTGRTAHAAATPHLGRSALDAVELMNVGVNYMREHMSSHARVHYAIIDGGGVAPNVVQSHAKVRYSIRAPQQTELVELGERVRKIAQGAALMTETEVSEDVHAAVASLLRNGPLEEALHANLTRLGPTGFDDRDRAIAAPFQTPCSPKEIAASYELWQLAPREHTVLCDEVWPLRQVTAPVMGSTDVGDVSRTVPTVQLLAATHVIGPPSHTWQWTAQSNSDPARKGMAYAAKIMAATGADVLTDDRLRTAVKEEFRRQSALDPFTCLMHADLRPSLSRQAG</sequence>
<dbReference type="InterPro" id="IPR036264">
    <property type="entry name" value="Bact_exopeptidase_dim_dom"/>
</dbReference>
<evidence type="ECO:0000313" key="3">
    <source>
        <dbReference type="EMBL" id="APA89036.1"/>
    </source>
</evidence>
<dbReference type="STRING" id="754502.BJG93_27705"/>
<dbReference type="RefSeq" id="WP_027196556.1">
    <property type="nucleotide sequence ID" value="NZ_CP017562.2"/>
</dbReference>
<dbReference type="InterPro" id="IPR052030">
    <property type="entry name" value="Peptidase_M20/M20A_hydrolases"/>
</dbReference>
<keyword evidence="1" id="KW-0378">Hydrolase</keyword>
<reference evidence="3" key="1">
    <citation type="submission" date="2016-09" db="EMBL/GenBank/DDBJ databases">
        <title>The Complete Genome of Burkholderia sprentiae wsm5005.</title>
        <authorList>
            <person name="De Meyer S."/>
            <person name="Wang P."/>
            <person name="Terpolilli J."/>
        </authorList>
    </citation>
    <scope>NUCLEOTIDE SEQUENCE [LARGE SCALE GENOMIC DNA]</scope>
    <source>
        <strain evidence="3">WSM5005</strain>
    </source>
</reference>
<organism evidence="3 4">
    <name type="scientific">Paraburkholderia sprentiae WSM5005</name>
    <dbReference type="NCBI Taxonomy" id="754502"/>
    <lineage>
        <taxon>Bacteria</taxon>
        <taxon>Pseudomonadati</taxon>
        <taxon>Pseudomonadota</taxon>
        <taxon>Betaproteobacteria</taxon>
        <taxon>Burkholderiales</taxon>
        <taxon>Burkholderiaceae</taxon>
        <taxon>Paraburkholderia</taxon>
    </lineage>
</organism>
<dbReference type="KEGG" id="pspw:BJG93_27705"/>
<feature type="domain" description="Peptidase M20 dimerisation" evidence="2">
    <location>
        <begin position="187"/>
        <end position="278"/>
    </location>
</feature>
<proteinExistence type="predicted"/>
<dbReference type="GO" id="GO:0046657">
    <property type="term" value="P:folic acid catabolic process"/>
    <property type="evidence" value="ECO:0007669"/>
    <property type="project" value="TreeGrafter"/>
</dbReference>
<dbReference type="FunFam" id="3.30.70.360:FF:000004">
    <property type="entry name" value="Peptidase M20 domain-containing protein 2"/>
    <property type="match status" value="1"/>
</dbReference>
<dbReference type="InterPro" id="IPR017145">
    <property type="entry name" value="Aminobenzoyl-glu_utiliz_pB"/>
</dbReference>
<dbReference type="InterPro" id="IPR017439">
    <property type="entry name" value="Amidohydrolase"/>
</dbReference>
<evidence type="ECO:0000259" key="2">
    <source>
        <dbReference type="Pfam" id="PF07687"/>
    </source>
</evidence>
<evidence type="ECO:0000256" key="1">
    <source>
        <dbReference type="ARBA" id="ARBA00022801"/>
    </source>
</evidence>
<dbReference type="SUPFAM" id="SSF53187">
    <property type="entry name" value="Zn-dependent exopeptidases"/>
    <property type="match status" value="1"/>
</dbReference>
<dbReference type="GO" id="GO:0071713">
    <property type="term" value="F:para-aminobenzoyl-glutamate hydrolase activity"/>
    <property type="evidence" value="ECO:0007669"/>
    <property type="project" value="TreeGrafter"/>
</dbReference>
<dbReference type="Pfam" id="PF07687">
    <property type="entry name" value="M20_dimer"/>
    <property type="match status" value="1"/>
</dbReference>
<accession>A0A1I9YS65</accession>
<dbReference type="OrthoDB" id="9781032at2"/>
<evidence type="ECO:0000313" key="4">
    <source>
        <dbReference type="Proteomes" id="UP000179860"/>
    </source>
</evidence>
<dbReference type="PANTHER" id="PTHR30575:SF0">
    <property type="entry name" value="XAA-ARG DIPEPTIDASE"/>
    <property type="match status" value="1"/>
</dbReference>
<dbReference type="AlphaFoldDB" id="A0A1I9YS65"/>
<gene>
    <name evidence="3" type="ORF">BJG93_27705</name>
</gene>
<dbReference type="SUPFAM" id="SSF55031">
    <property type="entry name" value="Bacterial exopeptidase dimerisation domain"/>
    <property type="match status" value="1"/>
</dbReference>
<dbReference type="Gene3D" id="3.30.70.360">
    <property type="match status" value="1"/>
</dbReference>
<protein>
    <submittedName>
        <fullName evidence="3">Amidohydrolase</fullName>
    </submittedName>
</protein>
<dbReference type="Pfam" id="PF01546">
    <property type="entry name" value="Peptidase_M20"/>
    <property type="match status" value="1"/>
</dbReference>
<dbReference type="NCBIfam" id="TIGR01891">
    <property type="entry name" value="amidohydrolases"/>
    <property type="match status" value="1"/>
</dbReference>
<dbReference type="PANTHER" id="PTHR30575">
    <property type="entry name" value="PEPTIDASE M20"/>
    <property type="match status" value="1"/>
</dbReference>
<dbReference type="InterPro" id="IPR002933">
    <property type="entry name" value="Peptidase_M20"/>
</dbReference>
<dbReference type="EMBL" id="CP017562">
    <property type="protein sequence ID" value="APA89036.1"/>
    <property type="molecule type" value="Genomic_DNA"/>
</dbReference>
<dbReference type="GO" id="GO:0005737">
    <property type="term" value="C:cytoplasm"/>
    <property type="evidence" value="ECO:0007669"/>
    <property type="project" value="TreeGrafter"/>
</dbReference>
<dbReference type="GO" id="GO:0016805">
    <property type="term" value="F:dipeptidase activity"/>
    <property type="evidence" value="ECO:0007669"/>
    <property type="project" value="TreeGrafter"/>
</dbReference>
<dbReference type="PIRSF" id="PIRSF037227">
    <property type="entry name" value="Aminobenzoyl-glu_utiliz_pB"/>
    <property type="match status" value="1"/>
</dbReference>
<dbReference type="InterPro" id="IPR011650">
    <property type="entry name" value="Peptidase_M20_dimer"/>
</dbReference>
<dbReference type="Proteomes" id="UP000179860">
    <property type="component" value="Chromosome 2"/>
</dbReference>
<keyword evidence="4" id="KW-1185">Reference proteome</keyword>